<comment type="subcellular location">
    <subcellularLocation>
        <location evidence="1">Membrane</location>
        <topology evidence="1">Single-pass type I membrane protein</topology>
    </subcellularLocation>
</comment>
<dbReference type="Gene3D" id="2.90.10.30">
    <property type="match status" value="2"/>
</dbReference>
<dbReference type="PROSITE" id="PS50948">
    <property type="entry name" value="PAN"/>
    <property type="match status" value="2"/>
</dbReference>
<dbReference type="Gene3D" id="3.30.200.20">
    <property type="entry name" value="Phosphorylase Kinase, domain 1"/>
    <property type="match status" value="2"/>
</dbReference>
<dbReference type="SMART" id="SM00473">
    <property type="entry name" value="PAN_AP"/>
    <property type="match status" value="2"/>
</dbReference>
<keyword evidence="12 20" id="KW-0067">ATP-binding</keyword>
<dbReference type="GO" id="GO:0016020">
    <property type="term" value="C:membrane"/>
    <property type="evidence" value="ECO:0007669"/>
    <property type="project" value="UniProtKB-SubCell"/>
</dbReference>
<dbReference type="FunFam" id="1.10.510.10:FF:000248">
    <property type="entry name" value="S-receptor-like kinase 5"/>
    <property type="match status" value="2"/>
</dbReference>
<keyword evidence="27" id="KW-1185">Reference proteome</keyword>
<keyword evidence="14 22" id="KW-0472">Membrane</keyword>
<keyword evidence="5" id="KW-0597">Phosphoprotein</keyword>
<evidence type="ECO:0000313" key="27">
    <source>
        <dbReference type="Proteomes" id="UP000515123"/>
    </source>
</evidence>
<dbReference type="Pfam" id="PF08276">
    <property type="entry name" value="PAN_2"/>
    <property type="match status" value="2"/>
</dbReference>
<accession>A0A6P5F513</accession>
<keyword evidence="6" id="KW-0808">Transferase</keyword>
<keyword evidence="13 22" id="KW-1133">Transmembrane helix</keyword>
<evidence type="ECO:0000256" key="16">
    <source>
        <dbReference type="ARBA" id="ARBA00023170"/>
    </source>
</evidence>
<dbReference type="InterPro" id="IPR001480">
    <property type="entry name" value="Bulb-type_lectin_dom"/>
</dbReference>
<evidence type="ECO:0000256" key="4">
    <source>
        <dbReference type="ARBA" id="ARBA00022536"/>
    </source>
</evidence>
<feature type="transmembrane region" description="Helical" evidence="22">
    <location>
        <begin position="1369"/>
        <end position="1392"/>
    </location>
</feature>
<dbReference type="Proteomes" id="UP000515123">
    <property type="component" value="Linkage group 5"/>
</dbReference>
<evidence type="ECO:0000256" key="21">
    <source>
        <dbReference type="SAM" id="MobiDB-lite"/>
    </source>
</evidence>
<feature type="compositionally biased region" description="Low complexity" evidence="21">
    <location>
        <begin position="1339"/>
        <end position="1351"/>
    </location>
</feature>
<keyword evidence="15" id="KW-1015">Disulfide bond</keyword>
<evidence type="ECO:0000256" key="15">
    <source>
        <dbReference type="ARBA" id="ARBA00023157"/>
    </source>
</evidence>
<evidence type="ECO:0000256" key="13">
    <source>
        <dbReference type="ARBA" id="ARBA00022989"/>
    </source>
</evidence>
<dbReference type="InterPro" id="IPR003609">
    <property type="entry name" value="Pan_app"/>
</dbReference>
<feature type="transmembrane region" description="Helical" evidence="22">
    <location>
        <begin position="877"/>
        <end position="894"/>
    </location>
</feature>
<dbReference type="SMART" id="SM00220">
    <property type="entry name" value="S_TKc"/>
    <property type="match status" value="2"/>
</dbReference>
<evidence type="ECO:0000256" key="20">
    <source>
        <dbReference type="PROSITE-ProRule" id="PRU10141"/>
    </source>
</evidence>
<evidence type="ECO:0000256" key="17">
    <source>
        <dbReference type="ARBA" id="ARBA00023180"/>
    </source>
</evidence>
<evidence type="ECO:0000259" key="26">
    <source>
        <dbReference type="PROSITE" id="PS50948"/>
    </source>
</evidence>
<evidence type="ECO:0000256" key="11">
    <source>
        <dbReference type="ARBA" id="ARBA00022777"/>
    </source>
</evidence>
<keyword evidence="17" id="KW-0325">Glycoprotein</keyword>
<proteinExistence type="predicted"/>
<dbReference type="PROSITE" id="PS00108">
    <property type="entry name" value="PROTEIN_KINASE_ST"/>
    <property type="match status" value="2"/>
</dbReference>
<evidence type="ECO:0000256" key="12">
    <source>
        <dbReference type="ARBA" id="ARBA00022840"/>
    </source>
</evidence>
<evidence type="ECO:0000259" key="25">
    <source>
        <dbReference type="PROSITE" id="PS50927"/>
    </source>
</evidence>
<keyword evidence="16" id="KW-0675">Receptor</keyword>
<evidence type="ECO:0000256" key="19">
    <source>
        <dbReference type="ARBA" id="ARBA00048679"/>
    </source>
</evidence>
<dbReference type="GeneID" id="109710252"/>
<feature type="chain" id="PRO_5028372062" description="non-specific serine/threonine protein kinase" evidence="23">
    <location>
        <begin position="29"/>
        <end position="1739"/>
    </location>
</feature>
<keyword evidence="8 23" id="KW-0732">Signal</keyword>
<keyword evidence="10 20" id="KW-0547">Nucleotide-binding</keyword>
<dbReference type="SMART" id="SM00108">
    <property type="entry name" value="B_lectin"/>
    <property type="match status" value="2"/>
</dbReference>
<protein>
    <recommendedName>
        <fullName evidence="2">non-specific serine/threonine protein kinase</fullName>
        <ecNumber evidence="2">2.7.11.1</ecNumber>
    </recommendedName>
</protein>
<dbReference type="CDD" id="cd01098">
    <property type="entry name" value="PAN_AP_plant"/>
    <property type="match status" value="2"/>
</dbReference>
<feature type="domain" description="Apple" evidence="26">
    <location>
        <begin position="1249"/>
        <end position="1330"/>
    </location>
</feature>
<keyword evidence="4" id="KW-0245">EGF-like domain</keyword>
<dbReference type="InterPro" id="IPR000719">
    <property type="entry name" value="Prot_kinase_dom"/>
</dbReference>
<organism evidence="27 28">
    <name type="scientific">Ananas comosus</name>
    <name type="common">Pineapple</name>
    <name type="synonym">Ananas ananas</name>
    <dbReference type="NCBI Taxonomy" id="4615"/>
    <lineage>
        <taxon>Eukaryota</taxon>
        <taxon>Viridiplantae</taxon>
        <taxon>Streptophyta</taxon>
        <taxon>Embryophyta</taxon>
        <taxon>Tracheophyta</taxon>
        <taxon>Spermatophyta</taxon>
        <taxon>Magnoliopsida</taxon>
        <taxon>Liliopsida</taxon>
        <taxon>Poales</taxon>
        <taxon>Bromeliaceae</taxon>
        <taxon>Bromelioideae</taxon>
        <taxon>Ananas</taxon>
    </lineage>
</organism>
<reference evidence="28" key="2">
    <citation type="submission" date="2025-08" db="UniProtKB">
        <authorList>
            <consortium name="RefSeq"/>
        </authorList>
    </citation>
    <scope>IDENTIFICATION</scope>
    <source>
        <tissue evidence="28">Leaf</tissue>
    </source>
</reference>
<evidence type="ECO:0000256" key="18">
    <source>
        <dbReference type="ARBA" id="ARBA00047899"/>
    </source>
</evidence>
<dbReference type="InterPro" id="IPR008271">
    <property type="entry name" value="Ser/Thr_kinase_AS"/>
</dbReference>
<dbReference type="Gene3D" id="1.10.510.10">
    <property type="entry name" value="Transferase(Phosphotransferase) domain 1"/>
    <property type="match status" value="2"/>
</dbReference>
<feature type="domain" description="Bulb-type lectin" evidence="25">
    <location>
        <begin position="74"/>
        <end position="190"/>
    </location>
</feature>
<dbReference type="PANTHER" id="PTHR47976">
    <property type="entry name" value="G-TYPE LECTIN S-RECEPTOR-LIKE SERINE/THREONINE-PROTEIN KINASE SD2-5"/>
    <property type="match status" value="1"/>
</dbReference>
<feature type="domain" description="Protein kinase" evidence="24">
    <location>
        <begin position="538"/>
        <end position="821"/>
    </location>
</feature>
<name>A0A6P5F513_ANACO</name>
<dbReference type="EC" id="2.7.11.1" evidence="2"/>
<dbReference type="GO" id="GO:0051707">
    <property type="term" value="P:response to other organism"/>
    <property type="evidence" value="ECO:0007669"/>
    <property type="project" value="UniProtKB-ARBA"/>
</dbReference>
<evidence type="ECO:0000313" key="28">
    <source>
        <dbReference type="RefSeq" id="XP_020088350.1"/>
    </source>
</evidence>
<evidence type="ECO:0000256" key="1">
    <source>
        <dbReference type="ARBA" id="ARBA00004479"/>
    </source>
</evidence>
<dbReference type="FunFam" id="2.90.10.30:FF:000003">
    <property type="entry name" value="Os04g0303100 protein"/>
    <property type="match status" value="2"/>
</dbReference>
<dbReference type="CDD" id="cd00028">
    <property type="entry name" value="B_lectin"/>
    <property type="match status" value="2"/>
</dbReference>
<dbReference type="PROSITE" id="PS50011">
    <property type="entry name" value="PROTEIN_KINASE_DOM"/>
    <property type="match status" value="2"/>
</dbReference>
<dbReference type="GO" id="GO:0030246">
    <property type="term" value="F:carbohydrate binding"/>
    <property type="evidence" value="ECO:0007669"/>
    <property type="project" value="UniProtKB-KW"/>
</dbReference>
<dbReference type="SUPFAM" id="SSF56112">
    <property type="entry name" value="Protein kinase-like (PK-like)"/>
    <property type="match status" value="2"/>
</dbReference>
<gene>
    <name evidence="28" type="primary">LOC109710252</name>
</gene>
<keyword evidence="3" id="KW-0723">Serine/threonine-protein kinase</keyword>
<feature type="signal peptide" evidence="23">
    <location>
        <begin position="1"/>
        <end position="28"/>
    </location>
</feature>
<evidence type="ECO:0000256" key="3">
    <source>
        <dbReference type="ARBA" id="ARBA00022527"/>
    </source>
</evidence>
<evidence type="ECO:0000256" key="2">
    <source>
        <dbReference type="ARBA" id="ARBA00012513"/>
    </source>
</evidence>
<evidence type="ECO:0000256" key="8">
    <source>
        <dbReference type="ARBA" id="ARBA00022729"/>
    </source>
</evidence>
<evidence type="ECO:0000256" key="23">
    <source>
        <dbReference type="SAM" id="SignalP"/>
    </source>
</evidence>
<keyword evidence="9" id="KW-0430">Lectin</keyword>
<dbReference type="Pfam" id="PF00069">
    <property type="entry name" value="Pkinase"/>
    <property type="match status" value="2"/>
</dbReference>
<comment type="catalytic activity">
    <reaction evidence="18">
        <text>L-threonyl-[protein] + ATP = O-phospho-L-threonyl-[protein] + ADP + H(+)</text>
        <dbReference type="Rhea" id="RHEA:46608"/>
        <dbReference type="Rhea" id="RHEA-COMP:11060"/>
        <dbReference type="Rhea" id="RHEA-COMP:11605"/>
        <dbReference type="ChEBI" id="CHEBI:15378"/>
        <dbReference type="ChEBI" id="CHEBI:30013"/>
        <dbReference type="ChEBI" id="CHEBI:30616"/>
        <dbReference type="ChEBI" id="CHEBI:61977"/>
        <dbReference type="ChEBI" id="CHEBI:456216"/>
        <dbReference type="EC" id="2.7.11.1"/>
    </reaction>
</comment>
<evidence type="ECO:0000256" key="10">
    <source>
        <dbReference type="ARBA" id="ARBA00022741"/>
    </source>
</evidence>
<feature type="region of interest" description="Disordered" evidence="21">
    <location>
        <begin position="1338"/>
        <end position="1364"/>
    </location>
</feature>
<keyword evidence="7 22" id="KW-0812">Transmembrane</keyword>
<dbReference type="InterPro" id="IPR011009">
    <property type="entry name" value="Kinase-like_dom_sf"/>
</dbReference>
<feature type="domain" description="Apple" evidence="26">
    <location>
        <begin position="371"/>
        <end position="452"/>
    </location>
</feature>
<sequence length="1739" mass="192011">MAPMRVPHGVLLLLLSALFFPQLCTLRAEKPPFWYRTTNLSTTWVNNDSLPHDYTVMYVSLDSTIGIRTILLRANPAGFGPSFACGFFCTAACDAFLFSVFIGYSAAHGYGYVPVPSPRVVWTANRDRPVRENATLQLTETGDLILRDADGTLVWSANTSNKNVAGLSLTAAGNLVLSDRANASVWQSFDHPTDTLVIGQSLAEGMRLTANLSAANDTQGRLYLTVSSDGLRAYADSHPPQLYYANLIWRPKPGDKNSTYVTFQNGSLAIFTSLTDLSKVISIPAPSAAESIQFMRLESDGHLRLYEWNYDEAVIVDDVMGKEKCEYPTVCGDYGVCSDAGQCICPFTAYFELADNWLPDLGCAPSTPLTCQSMQDHELLPLNNITYFNYIDAPTLQGVSEESCKQACLKNCSCKAALFRYGNNSYYGSCYLPSELFSLQTHEFVQYYNSSAYIKVQNVPKSPGSSPAERAAVPRTSSRKRTLLGSALGVGFCLMFLAIFLVRLVRKCKKEEEEEPIFYQVPGMLRIFSFKELKEATGNFSEKLGEGGFGSVFEGKINDVKVAIKRLDGIGQGKKEFFAEVETIGSIHHINLVKMIGFCAEKTHRLLVYEHMCHGSLDKWIFYKDQVSPLDWQTRRRIILDIARGLSYLHEDCRQKIAHLDIKPQNILLDEKFNAKVSDFGLAKLIDRDQSEVVTRMRGTPGYLAPEWLTSIITEKVDIYSFGIVVTEIICGRKNLDHSQPEESIHLITLLQEKAKTNRLLDLVDSHMNDLQLHKAEIIEMMELAMWCLQCDSNRRPSMSTVVKVLEGAMGVETNLEYNFVATGTPIPSKDDCAGSSFVPRASLLSGPSKEGKILCGERPYSLEGTRSMAPMRLPHGVLLLLLLLLSALFFPQLCTLRAEKPPFWYRTTNLSTTWVNDDSLPHADTVSNMGADSNIGVRAILLRANPAGFGPSFACGFFCTADCDAFLFSVFIVYSDGGGGGNITNPAPGPPHVVWAANRGRPVGQNATLQLAETGGGLILRDADGTLVWSANTSSKNVAGLSLTEAGNLVLSDRANASVWQSFDHPTDTLVIGQSLAEGMRLTANLSAANDTPSESLYLAVFPDGLRAYIDSDPPQLYYSKVITPRSSNATSKKSAYVTFLNGSLAISTSFTDPDEEIPLPAASTAASLQFMRLEPDGHLWLYEWTGKYAKIVDDVMDMDSCEYPTVCGDYGICSNSGLCSCPSATYFQPVNNQLPDLGCAQLTPLSCQSTQDHQLLPLNNITYFNYIDAPTLQGVSEESCKQACLKNCSCKAALFKYGGNSYNGSCYLPSHLFSLQTNEIVKPYYNSSSYIKVQNIPKSPTSASPKSPAESPPESPAVPKKSSKRRALVGTALGVGFSIMVLAILIVIAVRKCMEREEEEEEEPIFHQVPGMPRIFSFKELKEATDNFSEKLGEGGFGSVFEGKINDVKVAIKRLDGIGQGKKEFFAEVETIGSIHHINLVKMVGFCAEKTHRLLVYEHMCHGSLDKWIFYKDQATPLDWQTRRKIILDIARGLSYLHEDCRQKIAHLDIKPQNILLDEKFNAKVSDFGLAKLIDRDQSEVVTRMRGTPGYLAPEWLTSIITEKVDIYSFGIVVTEIICGRKNLDHSQPEESIHLITLLQEKAKTNRLLDLVDSHMNDLQLQKAEIIEMMELAMWCLQCDSNKRPSMSTVVKVLEGAMGVETNLEYNFVATGTPIPSRDGCAGSSFVPRASLLSGPR</sequence>
<dbReference type="SUPFAM" id="SSF51110">
    <property type="entry name" value="alpha-D-mannose-specific plant lectins"/>
    <property type="match status" value="2"/>
</dbReference>
<evidence type="ECO:0000256" key="7">
    <source>
        <dbReference type="ARBA" id="ARBA00022692"/>
    </source>
</evidence>
<dbReference type="Pfam" id="PF01453">
    <property type="entry name" value="B_lectin"/>
    <property type="match status" value="2"/>
</dbReference>
<keyword evidence="11" id="KW-0418">Kinase</keyword>
<dbReference type="PROSITE" id="PS00107">
    <property type="entry name" value="PROTEIN_KINASE_ATP"/>
    <property type="match status" value="2"/>
</dbReference>
<reference evidence="27" key="1">
    <citation type="journal article" date="2015" name="Nat. Genet.">
        <title>The pineapple genome and the evolution of CAM photosynthesis.</title>
        <authorList>
            <person name="Ming R."/>
            <person name="VanBuren R."/>
            <person name="Wai C.M."/>
            <person name="Tang H."/>
            <person name="Schatz M.C."/>
            <person name="Bowers J.E."/>
            <person name="Lyons E."/>
            <person name="Wang M.L."/>
            <person name="Chen J."/>
            <person name="Biggers E."/>
            <person name="Zhang J."/>
            <person name="Huang L."/>
            <person name="Zhang L."/>
            <person name="Miao W."/>
            <person name="Zhang J."/>
            <person name="Ye Z."/>
            <person name="Miao C."/>
            <person name="Lin Z."/>
            <person name="Wang H."/>
            <person name="Zhou H."/>
            <person name="Yim W.C."/>
            <person name="Priest H.D."/>
            <person name="Zheng C."/>
            <person name="Woodhouse M."/>
            <person name="Edger P.P."/>
            <person name="Guyot R."/>
            <person name="Guo H.B."/>
            <person name="Guo H."/>
            <person name="Zheng G."/>
            <person name="Singh R."/>
            <person name="Sharma A."/>
            <person name="Min X."/>
            <person name="Zheng Y."/>
            <person name="Lee H."/>
            <person name="Gurtowski J."/>
            <person name="Sedlazeck F.J."/>
            <person name="Harkess A."/>
            <person name="McKain M.R."/>
            <person name="Liao Z."/>
            <person name="Fang J."/>
            <person name="Liu J."/>
            <person name="Zhang X."/>
            <person name="Zhang Q."/>
            <person name="Hu W."/>
            <person name="Qin Y."/>
            <person name="Wang K."/>
            <person name="Chen L.Y."/>
            <person name="Shirley N."/>
            <person name="Lin Y.R."/>
            <person name="Liu L.Y."/>
            <person name="Hernandez A.G."/>
            <person name="Wright C.L."/>
            <person name="Bulone V."/>
            <person name="Tuskan G.A."/>
            <person name="Heath K."/>
            <person name="Zee F."/>
            <person name="Moore P.H."/>
            <person name="Sunkar R."/>
            <person name="Leebens-Mack J.H."/>
            <person name="Mockler T."/>
            <person name="Bennetzen J.L."/>
            <person name="Freeling M."/>
            <person name="Sankoff D."/>
            <person name="Paterson A.H."/>
            <person name="Zhu X."/>
            <person name="Yang X."/>
            <person name="Smith J.A."/>
            <person name="Cushman J.C."/>
            <person name="Paull R.E."/>
            <person name="Yu Q."/>
        </authorList>
    </citation>
    <scope>NUCLEOTIDE SEQUENCE [LARGE SCALE GENOMIC DNA]</scope>
    <source>
        <strain evidence="27">cv. F153</strain>
    </source>
</reference>
<dbReference type="RefSeq" id="XP_020088350.1">
    <property type="nucleotide sequence ID" value="XM_020232761.1"/>
</dbReference>
<dbReference type="InterPro" id="IPR017441">
    <property type="entry name" value="Protein_kinase_ATP_BS"/>
</dbReference>
<dbReference type="PROSITE" id="PS50927">
    <property type="entry name" value="BULB_LECTIN"/>
    <property type="match status" value="2"/>
</dbReference>
<dbReference type="OrthoDB" id="4062651at2759"/>
<evidence type="ECO:0000256" key="22">
    <source>
        <dbReference type="SAM" id="Phobius"/>
    </source>
</evidence>
<feature type="domain" description="Protein kinase" evidence="24">
    <location>
        <begin position="1428"/>
        <end position="1711"/>
    </location>
</feature>
<dbReference type="GO" id="GO:0005524">
    <property type="term" value="F:ATP binding"/>
    <property type="evidence" value="ECO:0007669"/>
    <property type="project" value="UniProtKB-UniRule"/>
</dbReference>
<evidence type="ECO:0000256" key="6">
    <source>
        <dbReference type="ARBA" id="ARBA00022679"/>
    </source>
</evidence>
<evidence type="ECO:0000259" key="24">
    <source>
        <dbReference type="PROSITE" id="PS50011"/>
    </source>
</evidence>
<dbReference type="FunFam" id="3.30.200.20:FF:000178">
    <property type="entry name" value="serine/threonine-protein kinase PBS1-like"/>
    <property type="match status" value="2"/>
</dbReference>
<dbReference type="PANTHER" id="PTHR47976:SF30">
    <property type="entry name" value="RECEPTOR-LIKE SERINE_THREONINE-PROTEIN KINASE"/>
    <property type="match status" value="1"/>
</dbReference>
<dbReference type="GO" id="GO:0004674">
    <property type="term" value="F:protein serine/threonine kinase activity"/>
    <property type="evidence" value="ECO:0007669"/>
    <property type="project" value="UniProtKB-KW"/>
</dbReference>
<feature type="binding site" evidence="20">
    <location>
        <position position="565"/>
    </location>
    <ligand>
        <name>ATP</name>
        <dbReference type="ChEBI" id="CHEBI:30616"/>
    </ligand>
</feature>
<dbReference type="FunFam" id="2.90.10.10:FF:000039">
    <property type="entry name" value="G-type lectin S-receptor-like serine/threonine-protein kinase SD2-5"/>
    <property type="match status" value="2"/>
</dbReference>
<dbReference type="InterPro" id="IPR036426">
    <property type="entry name" value="Bulb-type_lectin_dom_sf"/>
</dbReference>
<evidence type="ECO:0000256" key="9">
    <source>
        <dbReference type="ARBA" id="ARBA00022734"/>
    </source>
</evidence>
<comment type="catalytic activity">
    <reaction evidence="19">
        <text>L-seryl-[protein] + ATP = O-phospho-L-seryl-[protein] + ADP + H(+)</text>
        <dbReference type="Rhea" id="RHEA:17989"/>
        <dbReference type="Rhea" id="RHEA-COMP:9863"/>
        <dbReference type="Rhea" id="RHEA-COMP:11604"/>
        <dbReference type="ChEBI" id="CHEBI:15378"/>
        <dbReference type="ChEBI" id="CHEBI:29999"/>
        <dbReference type="ChEBI" id="CHEBI:30616"/>
        <dbReference type="ChEBI" id="CHEBI:83421"/>
        <dbReference type="ChEBI" id="CHEBI:456216"/>
        <dbReference type="EC" id="2.7.11.1"/>
    </reaction>
</comment>
<feature type="binding site" evidence="20">
    <location>
        <position position="1455"/>
    </location>
    <ligand>
        <name>ATP</name>
        <dbReference type="ChEBI" id="CHEBI:30616"/>
    </ligand>
</feature>
<evidence type="ECO:0000256" key="5">
    <source>
        <dbReference type="ARBA" id="ARBA00022553"/>
    </source>
</evidence>
<evidence type="ECO:0000256" key="14">
    <source>
        <dbReference type="ARBA" id="ARBA00023136"/>
    </source>
</evidence>
<feature type="transmembrane region" description="Helical" evidence="22">
    <location>
        <begin position="483"/>
        <end position="502"/>
    </location>
</feature>
<dbReference type="InterPro" id="IPR051343">
    <property type="entry name" value="G-type_lectin_kinases/EP1-like"/>
</dbReference>
<feature type="domain" description="Bulb-type lectin" evidence="25">
    <location>
        <begin position="934"/>
        <end position="1065"/>
    </location>
</feature>